<evidence type="ECO:0000259" key="6">
    <source>
        <dbReference type="PROSITE" id="PS51934"/>
    </source>
</evidence>
<dbReference type="GO" id="GO:0005737">
    <property type="term" value="C:cytoplasm"/>
    <property type="evidence" value="ECO:0007669"/>
    <property type="project" value="TreeGrafter"/>
</dbReference>
<dbReference type="PROSITE" id="PS51934">
    <property type="entry name" value="LRAT"/>
    <property type="match status" value="2"/>
</dbReference>
<keyword evidence="4" id="KW-0443">Lipid metabolism</keyword>
<dbReference type="EMBL" id="JASAOG010000015">
    <property type="protein sequence ID" value="KAK0064977.1"/>
    <property type="molecule type" value="Genomic_DNA"/>
</dbReference>
<dbReference type="InterPro" id="IPR007053">
    <property type="entry name" value="LRAT_dom"/>
</dbReference>
<keyword evidence="8" id="KW-1185">Reference proteome</keyword>
<evidence type="ECO:0000256" key="2">
    <source>
        <dbReference type="ARBA" id="ARBA00022679"/>
    </source>
</evidence>
<feature type="transmembrane region" description="Helical" evidence="5">
    <location>
        <begin position="323"/>
        <end position="352"/>
    </location>
</feature>
<name>A0AAD8C1W6_BIOPF</name>
<dbReference type="SUPFAM" id="SSF54001">
    <property type="entry name" value="Cysteine proteinases"/>
    <property type="match status" value="1"/>
</dbReference>
<dbReference type="GO" id="GO:0070292">
    <property type="term" value="P:N-acylphosphatidylethanolamine metabolic process"/>
    <property type="evidence" value="ECO:0007669"/>
    <property type="project" value="TreeGrafter"/>
</dbReference>
<feature type="domain" description="LRAT" evidence="6">
    <location>
        <begin position="57"/>
        <end position="168"/>
    </location>
</feature>
<keyword evidence="3" id="KW-0378">Hydrolase</keyword>
<proteinExistence type="inferred from homology"/>
<evidence type="ECO:0000256" key="4">
    <source>
        <dbReference type="ARBA" id="ARBA00023098"/>
    </source>
</evidence>
<feature type="domain" description="LRAT" evidence="6">
    <location>
        <begin position="201"/>
        <end position="318"/>
    </location>
</feature>
<keyword evidence="5" id="KW-1133">Transmembrane helix</keyword>
<dbReference type="PANTHER" id="PTHR13943">
    <property type="entry name" value="HRAS-LIKE SUPPRESSOR - RELATED"/>
    <property type="match status" value="1"/>
</dbReference>
<evidence type="ECO:0000256" key="3">
    <source>
        <dbReference type="ARBA" id="ARBA00022801"/>
    </source>
</evidence>
<dbReference type="InterPro" id="IPR051496">
    <property type="entry name" value="H-rev107_PLA/AT"/>
</dbReference>
<sequence>MSWHMNQLPQDIDTEKALDKTVRMSWHMNQLPQDIDTEKANIKILESLEPGDVVLIRQSVNGRSHTHWAIYIGKGNVVHLGEVRRNLVGEIYEVVIKEESLLSVSKYQLVDVSYHKLSPYEGYDVKSLRESAVIRAKSELGIRKYESKFKNCEHFIYWCRHEILKSFCTLGSNASNVSLNQKELLLCHNFQVFTNLEPGDIVKISRKLFTHWGIYVGDGMLVHITVGSGGGSLTPTGELVTNIFDGPRAAYVKEEPLMDVIEKDLAERANNSRKTALPGPIVVKRARSKLGFIQYQTLYKNCEHFVNWCRYDSKQSSQTQTAVLGLGAASGYAGFLLAGPIGAIAAAGFSMYKLYQHAQKNTPEDEDEEH</sequence>
<keyword evidence="5" id="KW-0812">Transmembrane</keyword>
<evidence type="ECO:0000313" key="7">
    <source>
        <dbReference type="EMBL" id="KAK0064977.1"/>
    </source>
</evidence>
<dbReference type="GO" id="GO:0008970">
    <property type="term" value="F:phospholipase A1 activity"/>
    <property type="evidence" value="ECO:0007669"/>
    <property type="project" value="TreeGrafter"/>
</dbReference>
<reference evidence="7" key="2">
    <citation type="submission" date="2023-04" db="EMBL/GenBank/DDBJ databases">
        <authorList>
            <person name="Bu L."/>
            <person name="Lu L."/>
            <person name="Laidemitt M.R."/>
            <person name="Zhang S.M."/>
            <person name="Mutuku M."/>
            <person name="Mkoji G."/>
            <person name="Steinauer M."/>
            <person name="Loker E.S."/>
        </authorList>
    </citation>
    <scope>NUCLEOTIDE SEQUENCE</scope>
    <source>
        <strain evidence="7">KasaAsao</strain>
        <tissue evidence="7">Whole Snail</tissue>
    </source>
</reference>
<keyword evidence="2" id="KW-0808">Transferase</keyword>
<comment type="similarity">
    <text evidence="1">Belongs to the H-rev107 family.</text>
</comment>
<dbReference type="PANTHER" id="PTHR13943:SF77">
    <property type="entry name" value="LRAT DOMAIN-CONTAINING PROTEIN"/>
    <property type="match status" value="1"/>
</dbReference>
<dbReference type="AlphaFoldDB" id="A0AAD8C1W6"/>
<organism evidence="7 8">
    <name type="scientific">Biomphalaria pfeifferi</name>
    <name type="common">Bloodfluke planorb</name>
    <name type="synonym">Freshwater snail</name>
    <dbReference type="NCBI Taxonomy" id="112525"/>
    <lineage>
        <taxon>Eukaryota</taxon>
        <taxon>Metazoa</taxon>
        <taxon>Spiralia</taxon>
        <taxon>Lophotrochozoa</taxon>
        <taxon>Mollusca</taxon>
        <taxon>Gastropoda</taxon>
        <taxon>Heterobranchia</taxon>
        <taxon>Euthyneura</taxon>
        <taxon>Panpulmonata</taxon>
        <taxon>Hygrophila</taxon>
        <taxon>Lymnaeoidea</taxon>
        <taxon>Planorbidae</taxon>
        <taxon>Biomphalaria</taxon>
    </lineage>
</organism>
<comment type="caution">
    <text evidence="7">The sequence shown here is derived from an EMBL/GenBank/DDBJ whole genome shotgun (WGS) entry which is preliminary data.</text>
</comment>
<dbReference type="Proteomes" id="UP001233172">
    <property type="component" value="Unassembled WGS sequence"/>
</dbReference>
<dbReference type="Pfam" id="PF04970">
    <property type="entry name" value="LRAT"/>
    <property type="match status" value="2"/>
</dbReference>
<reference evidence="7" key="1">
    <citation type="journal article" date="2023" name="PLoS Negl. Trop. Dis.">
        <title>A genome sequence for Biomphalaria pfeifferi, the major vector snail for the human-infecting parasite Schistosoma mansoni.</title>
        <authorList>
            <person name="Bu L."/>
            <person name="Lu L."/>
            <person name="Laidemitt M.R."/>
            <person name="Zhang S.M."/>
            <person name="Mutuku M."/>
            <person name="Mkoji G."/>
            <person name="Steinauer M."/>
            <person name="Loker E.S."/>
        </authorList>
    </citation>
    <scope>NUCLEOTIDE SEQUENCE</scope>
    <source>
        <strain evidence="7">KasaAsao</strain>
    </source>
</reference>
<evidence type="ECO:0000256" key="5">
    <source>
        <dbReference type="SAM" id="Phobius"/>
    </source>
</evidence>
<dbReference type="Gene3D" id="3.90.1720.10">
    <property type="entry name" value="endopeptidase domain like (from Nostoc punctiforme)"/>
    <property type="match status" value="2"/>
</dbReference>
<evidence type="ECO:0000313" key="8">
    <source>
        <dbReference type="Proteomes" id="UP001233172"/>
    </source>
</evidence>
<dbReference type="InterPro" id="IPR038765">
    <property type="entry name" value="Papain-like_cys_pep_sf"/>
</dbReference>
<evidence type="ECO:0000256" key="1">
    <source>
        <dbReference type="ARBA" id="ARBA00007824"/>
    </source>
</evidence>
<dbReference type="GO" id="GO:0004623">
    <property type="term" value="F:phospholipase A2 activity"/>
    <property type="evidence" value="ECO:0007669"/>
    <property type="project" value="TreeGrafter"/>
</dbReference>
<gene>
    <name evidence="7" type="ORF">Bpfe_005535</name>
</gene>
<protein>
    <submittedName>
        <fullName evidence="7">HRAS-like suppressor 3</fullName>
    </submittedName>
</protein>
<keyword evidence="5" id="KW-0472">Membrane</keyword>
<dbReference type="GO" id="GO:0016410">
    <property type="term" value="F:N-acyltransferase activity"/>
    <property type="evidence" value="ECO:0007669"/>
    <property type="project" value="TreeGrafter"/>
</dbReference>
<accession>A0AAD8C1W6</accession>